<organism evidence="1 2">
    <name type="scientific">Apatococcus fuscideae</name>
    <dbReference type="NCBI Taxonomy" id="2026836"/>
    <lineage>
        <taxon>Eukaryota</taxon>
        <taxon>Viridiplantae</taxon>
        <taxon>Chlorophyta</taxon>
        <taxon>core chlorophytes</taxon>
        <taxon>Trebouxiophyceae</taxon>
        <taxon>Chlorellales</taxon>
        <taxon>Chlorellaceae</taxon>
        <taxon>Apatococcus</taxon>
    </lineage>
</organism>
<evidence type="ECO:0000313" key="2">
    <source>
        <dbReference type="Proteomes" id="UP001485043"/>
    </source>
</evidence>
<sequence>MDAQAVWRSITWPTAPPQQLYEMLSESFAPIRDDALTATPCRRWQAWSAMSLLMTCRRYCKQRWTQPVEGWGR</sequence>
<reference evidence="1 2" key="1">
    <citation type="journal article" date="2024" name="Nat. Commun.">
        <title>Phylogenomics reveals the evolutionary origins of lichenization in chlorophyte algae.</title>
        <authorList>
            <person name="Puginier C."/>
            <person name="Libourel C."/>
            <person name="Otte J."/>
            <person name="Skaloud P."/>
            <person name="Haon M."/>
            <person name="Grisel S."/>
            <person name="Petersen M."/>
            <person name="Berrin J.G."/>
            <person name="Delaux P.M."/>
            <person name="Dal Grande F."/>
            <person name="Keller J."/>
        </authorList>
    </citation>
    <scope>NUCLEOTIDE SEQUENCE [LARGE SCALE GENOMIC DNA]</scope>
    <source>
        <strain evidence="1 2">SAG 2523</strain>
    </source>
</reference>
<evidence type="ECO:0000313" key="1">
    <source>
        <dbReference type="EMBL" id="KAK9846856.1"/>
    </source>
</evidence>
<dbReference type="Proteomes" id="UP001485043">
    <property type="component" value="Unassembled WGS sequence"/>
</dbReference>
<dbReference type="EMBL" id="JALJOV010001519">
    <property type="protein sequence ID" value="KAK9846856.1"/>
    <property type="molecule type" value="Genomic_DNA"/>
</dbReference>
<dbReference type="AlphaFoldDB" id="A0AAW1SKW4"/>
<accession>A0AAW1SKW4</accession>
<comment type="caution">
    <text evidence="1">The sequence shown here is derived from an EMBL/GenBank/DDBJ whole genome shotgun (WGS) entry which is preliminary data.</text>
</comment>
<protein>
    <submittedName>
        <fullName evidence="1">Uncharacterized protein</fullName>
    </submittedName>
</protein>
<name>A0AAW1SKW4_9CHLO</name>
<proteinExistence type="predicted"/>
<keyword evidence="2" id="KW-1185">Reference proteome</keyword>
<gene>
    <name evidence="1" type="ORF">WJX84_009783</name>
</gene>